<dbReference type="PANTHER" id="PTHR37313:SF4">
    <property type="entry name" value="CONSERVED MEMBRANE PROTEIN-RELATED"/>
    <property type="match status" value="1"/>
</dbReference>
<dbReference type="Pfam" id="PF05949">
    <property type="entry name" value="DUF881"/>
    <property type="match status" value="1"/>
</dbReference>
<feature type="coiled-coil region" evidence="2">
    <location>
        <begin position="45"/>
        <end position="72"/>
    </location>
</feature>
<proteinExistence type="inferred from homology"/>
<organism evidence="3 4">
    <name type="scientific">Metallococcus carri</name>
    <dbReference type="NCBI Taxonomy" id="1656884"/>
    <lineage>
        <taxon>Bacteria</taxon>
        <taxon>Bacillati</taxon>
        <taxon>Actinomycetota</taxon>
        <taxon>Actinomycetes</taxon>
        <taxon>Micrococcales</taxon>
        <taxon>Dermacoccaceae</taxon>
        <taxon>Metallococcus</taxon>
    </lineage>
</organism>
<reference evidence="3" key="1">
    <citation type="submission" date="2020-03" db="EMBL/GenBank/DDBJ databases">
        <title>Draft sequencing of Calidifontibacter sp. DB0510.</title>
        <authorList>
            <person name="Kim D.-U."/>
        </authorList>
    </citation>
    <scope>NUCLEOTIDE SEQUENCE</scope>
    <source>
        <strain evidence="3">DB0510</strain>
    </source>
</reference>
<dbReference type="GO" id="GO:0005886">
    <property type="term" value="C:plasma membrane"/>
    <property type="evidence" value="ECO:0007669"/>
    <property type="project" value="TreeGrafter"/>
</dbReference>
<dbReference type="EMBL" id="JAAOIV010000007">
    <property type="protein sequence ID" value="NHN56173.1"/>
    <property type="molecule type" value="Genomic_DNA"/>
</dbReference>
<keyword evidence="2" id="KW-0175">Coiled coil</keyword>
<evidence type="ECO:0000256" key="2">
    <source>
        <dbReference type="SAM" id="Coils"/>
    </source>
</evidence>
<comment type="similarity">
    <text evidence="1">Belongs to the UPF0749 family.</text>
</comment>
<dbReference type="InterPro" id="IPR010273">
    <property type="entry name" value="DUF881"/>
</dbReference>
<dbReference type="Proteomes" id="UP000744769">
    <property type="component" value="Unassembled WGS sequence"/>
</dbReference>
<dbReference type="AlphaFoldDB" id="A0A967B271"/>
<name>A0A967B271_9MICO</name>
<evidence type="ECO:0000313" key="3">
    <source>
        <dbReference type="EMBL" id="NHN56173.1"/>
    </source>
</evidence>
<accession>A0A967B271</accession>
<keyword evidence="4" id="KW-1185">Reference proteome</keyword>
<protein>
    <submittedName>
        <fullName evidence="3">DUF881 domain-containing protein</fullName>
    </submittedName>
</protein>
<sequence>MTRRSRWAYAVPVAAAGAGLLFGVSAVTSRGTDLRPQAASLVGVVEQANARVAAQNGQVKTLQNEVNTLQRKATPGSIQLTTIGKQIDVMSPSTGFGPVKGDTLTISLDDSHRDPSTVPDDGNLNWLVVHQQDVQAVVNAMWRGGATAMMLMDQRVISTSAVRCVGNTLLLQGRVYSPPFTISAMGDPAKLRAALAADPDVRNYRAYVDLVGLGYTEKQDSGVTFPAYVGSSQFRYARPMGPSTSTGPEGSK</sequence>
<evidence type="ECO:0000313" key="4">
    <source>
        <dbReference type="Proteomes" id="UP000744769"/>
    </source>
</evidence>
<dbReference type="Gene3D" id="3.30.70.1880">
    <property type="entry name" value="Protein of unknown function DUF881"/>
    <property type="match status" value="1"/>
</dbReference>
<comment type="caution">
    <text evidence="3">The sequence shown here is derived from an EMBL/GenBank/DDBJ whole genome shotgun (WGS) entry which is preliminary data.</text>
</comment>
<gene>
    <name evidence="3" type="ORF">G9U51_10330</name>
</gene>
<dbReference type="PANTHER" id="PTHR37313">
    <property type="entry name" value="UPF0749 PROTEIN RV1825"/>
    <property type="match status" value="1"/>
</dbReference>
<dbReference type="RefSeq" id="WP_166196692.1">
    <property type="nucleotide sequence ID" value="NZ_JAAOIV010000007.1"/>
</dbReference>
<evidence type="ECO:0000256" key="1">
    <source>
        <dbReference type="ARBA" id="ARBA00009108"/>
    </source>
</evidence>